<evidence type="ECO:0000256" key="3">
    <source>
        <dbReference type="ARBA" id="ARBA00062323"/>
    </source>
</evidence>
<dbReference type="Pfam" id="PF13614">
    <property type="entry name" value="AAA_31"/>
    <property type="match status" value="1"/>
</dbReference>
<comment type="catalytic activity">
    <reaction evidence="2">
        <text>ATP + H2O = ADP + phosphate + H(+)</text>
        <dbReference type="Rhea" id="RHEA:13065"/>
        <dbReference type="ChEBI" id="CHEBI:15377"/>
        <dbReference type="ChEBI" id="CHEBI:15378"/>
        <dbReference type="ChEBI" id="CHEBI:30616"/>
        <dbReference type="ChEBI" id="CHEBI:43474"/>
        <dbReference type="ChEBI" id="CHEBI:456216"/>
    </reaction>
</comment>
<gene>
    <name evidence="6" type="primary">parA_1</name>
    <name evidence="6" type="ORF">bsdcttw_14180</name>
</gene>
<evidence type="ECO:0000256" key="1">
    <source>
        <dbReference type="ARBA" id="ARBA00006976"/>
    </source>
</evidence>
<evidence type="ECO:0000256" key="4">
    <source>
        <dbReference type="ARBA" id="ARBA00071824"/>
    </source>
</evidence>
<dbReference type="Proteomes" id="UP000515703">
    <property type="component" value="Chromosome"/>
</dbReference>
<dbReference type="PANTHER" id="PTHR13696">
    <property type="entry name" value="P-LOOP CONTAINING NUCLEOSIDE TRIPHOSPHATE HYDROLASE"/>
    <property type="match status" value="1"/>
</dbReference>
<dbReference type="EMBL" id="AP023368">
    <property type="protein sequence ID" value="BCJ98377.1"/>
    <property type="molecule type" value="Genomic_DNA"/>
</dbReference>
<dbReference type="KEGG" id="acht:bsdcttw_14180"/>
<accession>A0A7I8DKZ8</accession>
<sequence length="262" mass="29090">MCEIIAVANQKGGAGKTTTTKNLGRALSENGKKVLEVDFDPQFSLSTSLGYTNTDSEQFTIGDLMDRAIEMKELPDKEEYIKHTAHFDILLSNIVLSSTEMKLVGILEREYILKSILDDLRGDYDYILIDCNPSLGMLVINALAACDSVIIPVDSNYLASKGLELFLRTFIRILKRINTKLYIKGILLTKFNGLTNISKKTFRNINESYGSGINIFETKIPSSVKVGESDDQGLSIIDFTPENPVAIAYLELAKEVINYVGQ</sequence>
<reference evidence="6 7" key="2">
    <citation type="submission" date="2020-08" db="EMBL/GenBank/DDBJ databases">
        <authorList>
            <person name="Ueki A."/>
            <person name="Tonouchi A."/>
        </authorList>
    </citation>
    <scope>NUCLEOTIDE SEQUENCE [LARGE SCALE GENOMIC DNA]</scope>
    <source>
        <strain evidence="6 7">CTTW</strain>
    </source>
</reference>
<dbReference type="Gene3D" id="3.40.50.300">
    <property type="entry name" value="P-loop containing nucleotide triphosphate hydrolases"/>
    <property type="match status" value="1"/>
</dbReference>
<keyword evidence="7" id="KW-1185">Reference proteome</keyword>
<dbReference type="RefSeq" id="WP_185258708.1">
    <property type="nucleotide sequence ID" value="NZ_AP023368.1"/>
</dbReference>
<comment type="subunit">
    <text evidence="3">Dimerizes in the presence of ATP but not ADP; ATP-binding is required for double-stranded (ds)DNA-binding. Interacts with DnaA.</text>
</comment>
<proteinExistence type="inferred from homology"/>
<reference evidence="6 7" key="1">
    <citation type="submission" date="2020-08" db="EMBL/GenBank/DDBJ databases">
        <title>Draft genome sequencing of an Anaerocolumna strain isolated from anoxic soil subjected to BSD treatment.</title>
        <authorList>
            <person name="Uek A."/>
            <person name="Tonouchi A."/>
        </authorList>
    </citation>
    <scope>NUCLEOTIDE SEQUENCE [LARGE SCALE GENOMIC DNA]</scope>
    <source>
        <strain evidence="6 7">CTTW</strain>
    </source>
</reference>
<dbReference type="CDD" id="cd02042">
    <property type="entry name" value="ParAB_family"/>
    <property type="match status" value="1"/>
</dbReference>
<evidence type="ECO:0000259" key="5">
    <source>
        <dbReference type="Pfam" id="PF13614"/>
    </source>
</evidence>
<evidence type="ECO:0000313" key="6">
    <source>
        <dbReference type="EMBL" id="BCJ98377.1"/>
    </source>
</evidence>
<dbReference type="FunFam" id="3.40.50.300:FF:000285">
    <property type="entry name" value="Sporulation initiation inhibitor Soj"/>
    <property type="match status" value="1"/>
</dbReference>
<protein>
    <recommendedName>
        <fullName evidence="4">Sporulation initiation inhibitor protein Soj</fullName>
    </recommendedName>
</protein>
<dbReference type="AlphaFoldDB" id="A0A7I8DKZ8"/>
<dbReference type="PANTHER" id="PTHR13696:SF99">
    <property type="entry name" value="COBYRINIC ACID AC-DIAMIDE SYNTHASE"/>
    <property type="match status" value="1"/>
</dbReference>
<comment type="similarity">
    <text evidence="1">Belongs to the ParA family.</text>
</comment>
<evidence type="ECO:0000256" key="2">
    <source>
        <dbReference type="ARBA" id="ARBA00049360"/>
    </source>
</evidence>
<evidence type="ECO:0000313" key="7">
    <source>
        <dbReference type="Proteomes" id="UP000515703"/>
    </source>
</evidence>
<organism evidence="6 7">
    <name type="scientific">Anaerocolumna chitinilytica</name>
    <dbReference type="NCBI Taxonomy" id="1727145"/>
    <lineage>
        <taxon>Bacteria</taxon>
        <taxon>Bacillati</taxon>
        <taxon>Bacillota</taxon>
        <taxon>Clostridia</taxon>
        <taxon>Lachnospirales</taxon>
        <taxon>Lachnospiraceae</taxon>
        <taxon>Anaerocolumna</taxon>
    </lineage>
</organism>
<dbReference type="SUPFAM" id="SSF52540">
    <property type="entry name" value="P-loop containing nucleoside triphosphate hydrolases"/>
    <property type="match status" value="1"/>
</dbReference>
<name>A0A7I8DKZ8_9FIRM</name>
<dbReference type="InterPro" id="IPR027417">
    <property type="entry name" value="P-loop_NTPase"/>
</dbReference>
<dbReference type="InterPro" id="IPR025669">
    <property type="entry name" value="AAA_dom"/>
</dbReference>
<dbReference type="InterPro" id="IPR050678">
    <property type="entry name" value="DNA_Partitioning_ATPase"/>
</dbReference>
<feature type="domain" description="AAA" evidence="5">
    <location>
        <begin position="3"/>
        <end position="183"/>
    </location>
</feature>